<dbReference type="Proteomes" id="UP000661435">
    <property type="component" value="Unassembled WGS sequence"/>
</dbReference>
<feature type="transmembrane region" description="Helical" evidence="6">
    <location>
        <begin position="247"/>
        <end position="271"/>
    </location>
</feature>
<evidence type="ECO:0000313" key="7">
    <source>
        <dbReference type="EMBL" id="MBC5733147.1"/>
    </source>
</evidence>
<dbReference type="PANTHER" id="PTHR21716">
    <property type="entry name" value="TRANSMEMBRANE PROTEIN"/>
    <property type="match status" value="1"/>
</dbReference>
<evidence type="ECO:0000256" key="1">
    <source>
        <dbReference type="ARBA" id="ARBA00004141"/>
    </source>
</evidence>
<feature type="transmembrane region" description="Helical" evidence="6">
    <location>
        <begin position="31"/>
        <end position="51"/>
    </location>
</feature>
<dbReference type="EMBL" id="JACOPP010000005">
    <property type="protein sequence ID" value="MBC5733147.1"/>
    <property type="molecule type" value="Genomic_DNA"/>
</dbReference>
<comment type="similarity">
    <text evidence="2">Belongs to the autoinducer-2 exporter (AI-2E) (TC 2.A.86) family.</text>
</comment>
<feature type="transmembrane region" description="Helical" evidence="6">
    <location>
        <begin position="283"/>
        <end position="301"/>
    </location>
</feature>
<feature type="transmembrane region" description="Helical" evidence="6">
    <location>
        <begin position="222"/>
        <end position="241"/>
    </location>
</feature>
<evidence type="ECO:0000256" key="2">
    <source>
        <dbReference type="ARBA" id="ARBA00009773"/>
    </source>
</evidence>
<keyword evidence="8" id="KW-1185">Reference proteome</keyword>
<feature type="transmembrane region" description="Helical" evidence="6">
    <location>
        <begin position="321"/>
        <end position="343"/>
    </location>
</feature>
<dbReference type="InterPro" id="IPR014227">
    <property type="entry name" value="YtvI-like"/>
</dbReference>
<feature type="transmembrane region" description="Helical" evidence="6">
    <location>
        <begin position="157"/>
        <end position="182"/>
    </location>
</feature>
<reference evidence="7" key="1">
    <citation type="submission" date="2020-08" db="EMBL/GenBank/DDBJ databases">
        <title>Genome public.</title>
        <authorList>
            <person name="Liu C."/>
            <person name="Sun Q."/>
        </authorList>
    </citation>
    <scope>NUCLEOTIDE SEQUENCE</scope>
    <source>
        <strain evidence="7">NSJ-51</strain>
    </source>
</reference>
<feature type="transmembrane region" description="Helical" evidence="6">
    <location>
        <begin position="63"/>
        <end position="86"/>
    </location>
</feature>
<comment type="caution">
    <text evidence="7">The sequence shown here is derived from an EMBL/GenBank/DDBJ whole genome shotgun (WGS) entry which is preliminary data.</text>
</comment>
<keyword evidence="5 6" id="KW-0472">Membrane</keyword>
<gene>
    <name evidence="7" type="primary">ytvI</name>
    <name evidence="7" type="ORF">H8S57_05340</name>
</gene>
<evidence type="ECO:0000256" key="4">
    <source>
        <dbReference type="ARBA" id="ARBA00022989"/>
    </source>
</evidence>
<comment type="subcellular location">
    <subcellularLocation>
        <location evidence="1">Membrane</location>
        <topology evidence="1">Multi-pass membrane protein</topology>
    </subcellularLocation>
</comment>
<evidence type="ECO:0000256" key="6">
    <source>
        <dbReference type="SAM" id="Phobius"/>
    </source>
</evidence>
<evidence type="ECO:0000313" key="8">
    <source>
        <dbReference type="Proteomes" id="UP000661435"/>
    </source>
</evidence>
<dbReference type="PANTHER" id="PTHR21716:SF68">
    <property type="entry name" value="TRANSPORT PROTEIN YTVI-RELATED"/>
    <property type="match status" value="1"/>
</dbReference>
<dbReference type="InterPro" id="IPR002549">
    <property type="entry name" value="AI-2E-like"/>
</dbReference>
<evidence type="ECO:0000256" key="3">
    <source>
        <dbReference type="ARBA" id="ARBA00022692"/>
    </source>
</evidence>
<dbReference type="RefSeq" id="WP_186907048.1">
    <property type="nucleotide sequence ID" value="NZ_JACOPP010000005.1"/>
</dbReference>
<dbReference type="Pfam" id="PF01594">
    <property type="entry name" value="AI-2E_transport"/>
    <property type="match status" value="1"/>
</dbReference>
<dbReference type="NCBIfam" id="TIGR02872">
    <property type="entry name" value="spore_ytvI"/>
    <property type="match status" value="1"/>
</dbReference>
<feature type="transmembrane region" description="Helical" evidence="6">
    <location>
        <begin position="7"/>
        <end position="25"/>
    </location>
</feature>
<organism evidence="7 8">
    <name type="scientific">Lawsonibacter hominis</name>
    <dbReference type="NCBI Taxonomy" id="2763053"/>
    <lineage>
        <taxon>Bacteria</taxon>
        <taxon>Bacillati</taxon>
        <taxon>Bacillota</taxon>
        <taxon>Clostridia</taxon>
        <taxon>Eubacteriales</taxon>
        <taxon>Oscillospiraceae</taxon>
        <taxon>Lawsonibacter</taxon>
    </lineage>
</organism>
<dbReference type="GO" id="GO:0055085">
    <property type="term" value="P:transmembrane transport"/>
    <property type="evidence" value="ECO:0007669"/>
    <property type="project" value="TreeGrafter"/>
</dbReference>
<proteinExistence type="inferred from homology"/>
<dbReference type="AlphaFoldDB" id="A0A8J6J036"/>
<name>A0A8J6J036_9FIRM</name>
<dbReference type="GO" id="GO:0016020">
    <property type="term" value="C:membrane"/>
    <property type="evidence" value="ECO:0007669"/>
    <property type="project" value="UniProtKB-SubCell"/>
</dbReference>
<keyword evidence="4 6" id="KW-1133">Transmembrane helix</keyword>
<accession>A0A8J6J036</accession>
<keyword evidence="3 6" id="KW-0812">Transmembrane</keyword>
<protein>
    <submittedName>
        <fullName evidence="7">Sporulation integral membrane protein YtvI</fullName>
    </submittedName>
</protein>
<sequence length="359" mass="38575">MPKDRHARFLLGLLYAGLGVGALWLCMRFLLPWLAPFLIALALAALLEPGVRLLSQRLHLPRWGASALCAGLLSLLLLAGLGLLLWRLGYEAALLLGRLPTLLSGLPTLTRRLEGWLYRFQVALPVPFQEYAQQLMERLLEQGIALPNRLYDTLSGAVSSALAALPAAGLFLFTTLLATYFISAGRPELCAALKRSIPERWREPAARGATSLKQALGGWLKAQGLLMLITFGELALGLLLLRVDLALVLSALIALVDALPVLGTGTVLVPWALVSLLGGNWKLALGLAVLYGVIWLVRSLLEPRLIGSRVGLPPLAALLSLYVGFQAFGVAGMILAPLLAVLVRQLWSALRPHAANSPA</sequence>
<evidence type="ECO:0000256" key="5">
    <source>
        <dbReference type="ARBA" id="ARBA00023136"/>
    </source>
</evidence>